<dbReference type="InterPro" id="IPR039793">
    <property type="entry name" value="UROS/Hem4"/>
</dbReference>
<evidence type="ECO:0000256" key="6">
    <source>
        <dbReference type="ARBA" id="ARBA00037589"/>
    </source>
</evidence>
<dbReference type="Pfam" id="PF02602">
    <property type="entry name" value="HEM4"/>
    <property type="match status" value="1"/>
</dbReference>
<comment type="pathway">
    <text evidence="1 9">Porphyrin-containing compound metabolism; protoporphyrin-IX biosynthesis; coproporphyrinogen-III from 5-aminolevulinate: step 3/4.</text>
</comment>
<dbReference type="SUPFAM" id="SSF69618">
    <property type="entry name" value="HemD-like"/>
    <property type="match status" value="1"/>
</dbReference>
<proteinExistence type="inferred from homology"/>
<evidence type="ECO:0000256" key="7">
    <source>
        <dbReference type="ARBA" id="ARBA00040167"/>
    </source>
</evidence>
<feature type="domain" description="Tetrapyrrole biosynthesis uroporphyrinogen III synthase" evidence="10">
    <location>
        <begin position="24"/>
        <end position="233"/>
    </location>
</feature>
<keyword evidence="4 9" id="KW-0456">Lyase</keyword>
<comment type="catalytic activity">
    <reaction evidence="8 9">
        <text>hydroxymethylbilane = uroporphyrinogen III + H2O</text>
        <dbReference type="Rhea" id="RHEA:18965"/>
        <dbReference type="ChEBI" id="CHEBI:15377"/>
        <dbReference type="ChEBI" id="CHEBI:57308"/>
        <dbReference type="ChEBI" id="CHEBI:57845"/>
        <dbReference type="EC" id="4.2.1.75"/>
    </reaction>
</comment>
<evidence type="ECO:0000256" key="5">
    <source>
        <dbReference type="ARBA" id="ARBA00023244"/>
    </source>
</evidence>
<evidence type="ECO:0000256" key="9">
    <source>
        <dbReference type="RuleBase" id="RU366031"/>
    </source>
</evidence>
<dbReference type="InterPro" id="IPR003754">
    <property type="entry name" value="4pyrrol_synth_uPrphyn_synth"/>
</dbReference>
<comment type="similarity">
    <text evidence="2 9">Belongs to the uroporphyrinogen-III synthase family.</text>
</comment>
<reference evidence="11" key="1">
    <citation type="submission" date="2020-02" db="EMBL/GenBank/DDBJ databases">
        <authorList>
            <person name="Chen W.-M."/>
        </authorList>
    </citation>
    <scope>NUCLEOTIDE SEQUENCE</scope>
    <source>
        <strain evidence="11">NBD-18</strain>
    </source>
</reference>
<dbReference type="GO" id="GO:0006782">
    <property type="term" value="P:protoporphyrinogen IX biosynthetic process"/>
    <property type="evidence" value="ECO:0007669"/>
    <property type="project" value="UniProtKB-UniRule"/>
</dbReference>
<dbReference type="UniPathway" id="UPA00251">
    <property type="reaction ID" value="UER00320"/>
</dbReference>
<comment type="function">
    <text evidence="6 9">Catalyzes cyclization of the linear tetrapyrrole, hydroxymethylbilane, to the macrocyclic uroporphyrinogen III.</text>
</comment>
<protein>
    <recommendedName>
        <fullName evidence="7 9">Uroporphyrinogen-III synthase</fullName>
        <ecNumber evidence="3 9">4.2.1.75</ecNumber>
    </recommendedName>
</protein>
<dbReference type="PANTHER" id="PTHR38042:SF1">
    <property type="entry name" value="UROPORPHYRINOGEN-III SYNTHASE, CHLOROPLASTIC"/>
    <property type="match status" value="1"/>
</dbReference>
<name>A0A6B2QSK8_9BURK</name>
<evidence type="ECO:0000313" key="11">
    <source>
        <dbReference type="EMBL" id="NDY81676.1"/>
    </source>
</evidence>
<evidence type="ECO:0000259" key="10">
    <source>
        <dbReference type="Pfam" id="PF02602"/>
    </source>
</evidence>
<dbReference type="AlphaFoldDB" id="A0A6B2QSK8"/>
<keyword evidence="5 9" id="KW-0627">Porphyrin biosynthesis</keyword>
<dbReference type="EC" id="4.2.1.75" evidence="3 9"/>
<dbReference type="RefSeq" id="WP_163651006.1">
    <property type="nucleotide sequence ID" value="NZ_JAAGRN010000001.1"/>
</dbReference>
<evidence type="ECO:0000256" key="3">
    <source>
        <dbReference type="ARBA" id="ARBA00013109"/>
    </source>
</evidence>
<dbReference type="GO" id="GO:0004852">
    <property type="term" value="F:uroporphyrinogen-III synthase activity"/>
    <property type="evidence" value="ECO:0007669"/>
    <property type="project" value="UniProtKB-UniRule"/>
</dbReference>
<evidence type="ECO:0000256" key="2">
    <source>
        <dbReference type="ARBA" id="ARBA00008133"/>
    </source>
</evidence>
<evidence type="ECO:0000256" key="4">
    <source>
        <dbReference type="ARBA" id="ARBA00023239"/>
    </source>
</evidence>
<evidence type="ECO:0000256" key="1">
    <source>
        <dbReference type="ARBA" id="ARBA00004772"/>
    </source>
</evidence>
<organism evidence="11">
    <name type="scientific">Sheuella amnicola</name>
    <dbReference type="NCBI Taxonomy" id="2707330"/>
    <lineage>
        <taxon>Bacteria</taxon>
        <taxon>Pseudomonadati</taxon>
        <taxon>Pseudomonadota</taxon>
        <taxon>Betaproteobacteria</taxon>
        <taxon>Burkholderiales</taxon>
        <taxon>Alcaligenaceae</taxon>
        <taxon>Sheuella</taxon>
    </lineage>
</organism>
<dbReference type="Gene3D" id="3.40.50.10090">
    <property type="match status" value="2"/>
</dbReference>
<comment type="caution">
    <text evidence="11">The sequence shown here is derived from an EMBL/GenBank/DDBJ whole genome shotgun (WGS) entry which is preliminary data.</text>
</comment>
<dbReference type="CDD" id="cd06578">
    <property type="entry name" value="HemD"/>
    <property type="match status" value="1"/>
</dbReference>
<dbReference type="InterPro" id="IPR036108">
    <property type="entry name" value="4pyrrol_syn_uPrphyn_synt_sf"/>
</dbReference>
<accession>A0A6B2QSK8</accession>
<dbReference type="PANTHER" id="PTHR38042">
    <property type="entry name" value="UROPORPHYRINOGEN-III SYNTHASE, CHLOROPLASTIC"/>
    <property type="match status" value="1"/>
</dbReference>
<dbReference type="EMBL" id="JAAGRN010000001">
    <property type="protein sequence ID" value="NDY81676.1"/>
    <property type="molecule type" value="Genomic_DNA"/>
</dbReference>
<evidence type="ECO:0000256" key="8">
    <source>
        <dbReference type="ARBA" id="ARBA00048617"/>
    </source>
</evidence>
<sequence>MSVSTEFSMAVLTRPQGRNADLGGALLQRGWQVTECPALEIQPVILHDVQSLATPDSYDLVIFVSVPAVQAYHQHLSQMHPKYVWPKDTHIGCVGQASGQAIREAFGQDLSLFQPDKSADQDSESLWNKLIAHIDSIRRVLIVRGQDGRDWLASRLTEKGVKVDFYVAYCRNPATWSPKNIDMFKTWAQSAKYPVWLLTSAHAIKSSLAQFREHDLVQWAKKCCFILTHPRQETVLIQGLNKLTTCSRTEKSLSMPKILISRPLQEEILSNFEHFRDNHRID</sequence>
<dbReference type="GO" id="GO:0006780">
    <property type="term" value="P:uroporphyrinogen III biosynthetic process"/>
    <property type="evidence" value="ECO:0007669"/>
    <property type="project" value="UniProtKB-UniRule"/>
</dbReference>
<gene>
    <name evidence="11" type="ORF">G3I67_00380</name>
</gene>